<comment type="caution">
    <text evidence="1">The sequence shown here is derived from an EMBL/GenBank/DDBJ whole genome shotgun (WGS) entry which is preliminary data.</text>
</comment>
<reference evidence="1 2" key="1">
    <citation type="submission" date="2023-02" db="EMBL/GenBank/DDBJ databases">
        <title>LHISI_Scaffold_Assembly.</title>
        <authorList>
            <person name="Stuart O.P."/>
            <person name="Cleave R."/>
            <person name="Magrath M.J.L."/>
            <person name="Mikheyev A.S."/>
        </authorList>
    </citation>
    <scope>NUCLEOTIDE SEQUENCE [LARGE SCALE GENOMIC DNA]</scope>
    <source>
        <strain evidence="1">Daus_M_001</strain>
        <tissue evidence="1">Leg muscle</tissue>
    </source>
</reference>
<sequence length="578" mass="65678">MTKYHHGLELDEGKIPYHQVVDVLRELLMLYPQGLEFGCPSLHKLAKLYDDQHRHICDRSKPDWTHAWRNAQLLHRWCSSSLYMHVMIAERTKTAVWRSKVREFNLARFQKNESNEATPALLAAPDVNKRRQYGGRKHMTKKKRFGPPTMYKQMANECERQERKAIERKRKKERKIKHGGLVTELTEWSVGMAELKMVAGRATEPLPVPLRPFPHMPTTAYEHYIRHALSWSYEAPKGESNTGAHIKCSIVATCTALTNARALRAFTYGKTALHISVLHIKAMMRQVCRLPGSPLALLSFYTSDKGWASICGTMDTFTLPSSDQCFNIDHGEEGVQCFPDTSQDGAVSQPGVAARRDTGSWRQIIGVGTSGCSGELLPSSLRGSRGRGFDGHRPDGAVRYRQPAGGAGICECGYFRKRQLSAPWNTRSKKKKISQRQHSSHMCDATCQHVLYKRRLSYLSDTTVVPASPDDLNRGVENEVKQRWNKVEEANRAPIKCFFCHVCTSAVDADLSWEYRSSTICISLLQGLMWQKNTHAGFILARQARQDERDATEVMLHRITDEYTVTSTRWISGARRIF</sequence>
<accession>A0ABQ9GU81</accession>
<organism evidence="1 2">
    <name type="scientific">Dryococelus australis</name>
    <dbReference type="NCBI Taxonomy" id="614101"/>
    <lineage>
        <taxon>Eukaryota</taxon>
        <taxon>Metazoa</taxon>
        <taxon>Ecdysozoa</taxon>
        <taxon>Arthropoda</taxon>
        <taxon>Hexapoda</taxon>
        <taxon>Insecta</taxon>
        <taxon>Pterygota</taxon>
        <taxon>Neoptera</taxon>
        <taxon>Polyneoptera</taxon>
        <taxon>Phasmatodea</taxon>
        <taxon>Verophasmatodea</taxon>
        <taxon>Anareolatae</taxon>
        <taxon>Phasmatidae</taxon>
        <taxon>Eurycanthinae</taxon>
        <taxon>Dryococelus</taxon>
    </lineage>
</organism>
<dbReference type="Proteomes" id="UP001159363">
    <property type="component" value="Chromosome 8"/>
</dbReference>
<evidence type="ECO:0000313" key="1">
    <source>
        <dbReference type="EMBL" id="KAJ8875577.1"/>
    </source>
</evidence>
<protein>
    <submittedName>
        <fullName evidence="1">Uncharacterized protein</fullName>
    </submittedName>
</protein>
<dbReference type="EMBL" id="JARBHB010000009">
    <property type="protein sequence ID" value="KAJ8875577.1"/>
    <property type="molecule type" value="Genomic_DNA"/>
</dbReference>
<evidence type="ECO:0000313" key="2">
    <source>
        <dbReference type="Proteomes" id="UP001159363"/>
    </source>
</evidence>
<keyword evidence="2" id="KW-1185">Reference proteome</keyword>
<proteinExistence type="predicted"/>
<name>A0ABQ9GU81_9NEOP</name>
<gene>
    <name evidence="1" type="ORF">PR048_023473</name>
</gene>